<dbReference type="InterPro" id="IPR004154">
    <property type="entry name" value="Anticodon-bd"/>
</dbReference>
<dbReference type="EMBL" id="CP104205">
    <property type="protein sequence ID" value="UWX53653.1"/>
    <property type="molecule type" value="Genomic_DNA"/>
</dbReference>
<evidence type="ECO:0000313" key="6">
    <source>
        <dbReference type="Proteomes" id="UP001059209"/>
    </source>
</evidence>
<protein>
    <submittedName>
        <fullName evidence="5">His/Gly/Thr/Pro-type tRNA ligase C-terminal domain-containing protein</fullName>
    </submittedName>
</protein>
<gene>
    <name evidence="5" type="ORF">NYZ99_10740</name>
</gene>
<accession>A0ABY5Y3T5</accession>
<keyword evidence="3" id="KW-0030">Aminoacyl-tRNA synthetase</keyword>
<proteinExistence type="predicted"/>
<feature type="domain" description="Anticodon-binding" evidence="4">
    <location>
        <begin position="2"/>
        <end position="69"/>
    </location>
</feature>
<name>A0ABY5Y3T5_9FLAO</name>
<evidence type="ECO:0000256" key="3">
    <source>
        <dbReference type="ARBA" id="ARBA00023146"/>
    </source>
</evidence>
<reference evidence="5" key="1">
    <citation type="submission" date="2022-09" db="EMBL/GenBank/DDBJ databases">
        <title>Maribacter litopenaei sp. nov., isolated from the intestinal tract of the Pacific White Shrimp, Litopenaeus vannamei.</title>
        <authorList>
            <person name="Kim S.Y."/>
            <person name="Hwang C.Y."/>
        </authorList>
    </citation>
    <scope>NUCLEOTIDE SEQUENCE</scope>
    <source>
        <strain evidence="5">HL-LV01</strain>
    </source>
</reference>
<dbReference type="Pfam" id="PF03129">
    <property type="entry name" value="HGTP_anticodon"/>
    <property type="match status" value="1"/>
</dbReference>
<keyword evidence="1 5" id="KW-0436">Ligase</keyword>
<evidence type="ECO:0000256" key="2">
    <source>
        <dbReference type="ARBA" id="ARBA00022917"/>
    </source>
</evidence>
<dbReference type="Gene3D" id="3.40.50.800">
    <property type="entry name" value="Anticodon-binding domain"/>
    <property type="match status" value="1"/>
</dbReference>
<evidence type="ECO:0000256" key="1">
    <source>
        <dbReference type="ARBA" id="ARBA00022598"/>
    </source>
</evidence>
<keyword evidence="2" id="KW-0648">Protein biosynthesis</keyword>
<dbReference type="InterPro" id="IPR036621">
    <property type="entry name" value="Anticodon-bd_dom_sf"/>
</dbReference>
<dbReference type="GO" id="GO:0016874">
    <property type="term" value="F:ligase activity"/>
    <property type="evidence" value="ECO:0007669"/>
    <property type="project" value="UniProtKB-KW"/>
</dbReference>
<dbReference type="SUPFAM" id="SSF52954">
    <property type="entry name" value="Class II aaRS ABD-related"/>
    <property type="match status" value="1"/>
</dbReference>
<evidence type="ECO:0000259" key="4">
    <source>
        <dbReference type="Pfam" id="PF03129"/>
    </source>
</evidence>
<sequence length="71" mass="8166">MLRKHGVKADIYPSDAKLNKQLKYANNRNVPYVIFLGEKELNNSSFVVKNMQSGEQRTYSLADTQKFIDSL</sequence>
<organism evidence="5 6">
    <name type="scientific">Maribacter litopenaei</name>
    <dbReference type="NCBI Taxonomy" id="2976127"/>
    <lineage>
        <taxon>Bacteria</taxon>
        <taxon>Pseudomonadati</taxon>
        <taxon>Bacteroidota</taxon>
        <taxon>Flavobacteriia</taxon>
        <taxon>Flavobacteriales</taxon>
        <taxon>Flavobacteriaceae</taxon>
        <taxon>Maribacter</taxon>
    </lineage>
</organism>
<dbReference type="RefSeq" id="WP_260571141.1">
    <property type="nucleotide sequence ID" value="NZ_CP104205.1"/>
</dbReference>
<keyword evidence="6" id="KW-1185">Reference proteome</keyword>
<evidence type="ECO:0000313" key="5">
    <source>
        <dbReference type="EMBL" id="UWX53653.1"/>
    </source>
</evidence>
<dbReference type="Proteomes" id="UP001059209">
    <property type="component" value="Chromosome"/>
</dbReference>